<organism evidence="14 15">
    <name type="scientific">Aerophobetes bacterium</name>
    <dbReference type="NCBI Taxonomy" id="2030807"/>
    <lineage>
        <taxon>Bacteria</taxon>
        <taxon>Candidatus Aerophobota</taxon>
    </lineage>
</organism>
<dbReference type="Pfam" id="PF03796">
    <property type="entry name" value="DnaB_C"/>
    <property type="match status" value="1"/>
</dbReference>
<gene>
    <name evidence="14" type="ORF">DRJ00_02190</name>
</gene>
<keyword evidence="2 12" id="KW-0639">Primosome</keyword>
<evidence type="ECO:0000256" key="6">
    <source>
        <dbReference type="ARBA" id="ARBA00022806"/>
    </source>
</evidence>
<evidence type="ECO:0000256" key="4">
    <source>
        <dbReference type="ARBA" id="ARBA00022741"/>
    </source>
</evidence>
<feature type="domain" description="SF4 helicase" evidence="13">
    <location>
        <begin position="186"/>
        <end position="451"/>
    </location>
</feature>
<dbReference type="InterPro" id="IPR016136">
    <property type="entry name" value="DNA_helicase_N/primase_C"/>
</dbReference>
<dbReference type="GO" id="GO:0005524">
    <property type="term" value="F:ATP binding"/>
    <property type="evidence" value="ECO:0007669"/>
    <property type="project" value="UniProtKB-UniRule"/>
</dbReference>
<name>A0A497E564_UNCAE</name>
<dbReference type="GO" id="GO:0043139">
    <property type="term" value="F:5'-3' DNA helicase activity"/>
    <property type="evidence" value="ECO:0007669"/>
    <property type="project" value="UniProtKB-EC"/>
</dbReference>
<keyword evidence="5 12" id="KW-0378">Hydrolase</keyword>
<evidence type="ECO:0000256" key="8">
    <source>
        <dbReference type="ARBA" id="ARBA00023125"/>
    </source>
</evidence>
<evidence type="ECO:0000256" key="2">
    <source>
        <dbReference type="ARBA" id="ARBA00022515"/>
    </source>
</evidence>
<dbReference type="PANTHER" id="PTHR30153">
    <property type="entry name" value="REPLICATIVE DNA HELICASE DNAB"/>
    <property type="match status" value="1"/>
</dbReference>
<evidence type="ECO:0000259" key="13">
    <source>
        <dbReference type="PROSITE" id="PS51199"/>
    </source>
</evidence>
<evidence type="ECO:0000256" key="11">
    <source>
        <dbReference type="NCBIfam" id="TIGR00665"/>
    </source>
</evidence>
<protein>
    <recommendedName>
        <fullName evidence="11 12">Replicative DNA helicase</fullName>
        <ecNumber evidence="11 12">5.6.2.3</ecNumber>
    </recommendedName>
</protein>
<dbReference type="PROSITE" id="PS51199">
    <property type="entry name" value="SF4_HELICASE"/>
    <property type="match status" value="1"/>
</dbReference>
<dbReference type="GO" id="GO:0003677">
    <property type="term" value="F:DNA binding"/>
    <property type="evidence" value="ECO:0007669"/>
    <property type="project" value="UniProtKB-UniRule"/>
</dbReference>
<dbReference type="Proteomes" id="UP000279422">
    <property type="component" value="Unassembled WGS sequence"/>
</dbReference>
<dbReference type="InterPro" id="IPR007692">
    <property type="entry name" value="DNA_helicase_DnaB"/>
</dbReference>
<dbReference type="GO" id="GO:0005829">
    <property type="term" value="C:cytosol"/>
    <property type="evidence" value="ECO:0007669"/>
    <property type="project" value="TreeGrafter"/>
</dbReference>
<dbReference type="GO" id="GO:1990077">
    <property type="term" value="C:primosome complex"/>
    <property type="evidence" value="ECO:0007669"/>
    <property type="project" value="UniProtKB-UniRule"/>
</dbReference>
<comment type="catalytic activity">
    <reaction evidence="10 12">
        <text>ATP + H2O = ADP + phosphate + H(+)</text>
        <dbReference type="Rhea" id="RHEA:13065"/>
        <dbReference type="ChEBI" id="CHEBI:15377"/>
        <dbReference type="ChEBI" id="CHEBI:15378"/>
        <dbReference type="ChEBI" id="CHEBI:30616"/>
        <dbReference type="ChEBI" id="CHEBI:43474"/>
        <dbReference type="ChEBI" id="CHEBI:456216"/>
        <dbReference type="EC" id="5.6.2.3"/>
    </reaction>
</comment>
<comment type="caution">
    <text evidence="14">The sequence shown here is derived from an EMBL/GenBank/DDBJ whole genome shotgun (WGS) entry which is preliminary data.</text>
</comment>
<evidence type="ECO:0000256" key="12">
    <source>
        <dbReference type="RuleBase" id="RU362085"/>
    </source>
</evidence>
<dbReference type="GO" id="GO:0042802">
    <property type="term" value="F:identical protein binding"/>
    <property type="evidence" value="ECO:0007669"/>
    <property type="project" value="UniProtKB-ARBA"/>
</dbReference>
<reference evidence="14 15" key="1">
    <citation type="submission" date="2018-06" db="EMBL/GenBank/DDBJ databases">
        <title>Extensive metabolic versatility and redundancy in microbially diverse, dynamic hydrothermal sediments.</title>
        <authorList>
            <person name="Dombrowski N."/>
            <person name="Teske A."/>
            <person name="Baker B.J."/>
        </authorList>
    </citation>
    <scope>NUCLEOTIDE SEQUENCE [LARGE SCALE GENOMIC DNA]</scope>
    <source>
        <strain evidence="14">B47_G16</strain>
    </source>
</reference>
<keyword evidence="7 12" id="KW-0067">ATP-binding</keyword>
<evidence type="ECO:0000256" key="3">
    <source>
        <dbReference type="ARBA" id="ARBA00022705"/>
    </source>
</evidence>
<sequence length="453" mass="51031">MESKEVASSVSLEKVPPQNLEAERAVLGAMLLDKEAIPKVLQIIPSPDSFYSEIHQLIYKGIIGLFNKGKPVDLVALREEFRKQGKLRQVEGSAYLADLVNGVPTIANVGYYAQIVREKQILRDLLKASYSISSLAYEDSMDLDVILDKAQSLIFKVTQQRIKTSFVHIKETLKEVFDRVETLCERKEHVTGIPTGFIELDRLTSGFQPSDLIVVAGRPSIGKTSFVLNIAQYVGTRARIPVVIFSLESAKEQLVERMLCAEARVDTQKLRTGFLSEKDWSRLTDAAGLLADAPIYIDDTPNMSVLELRAKARQLKAEHGIKMVIVDYLQLMEGDRQLENRQQQISEISRSLKALAKELQVPVVAISQLSRAVEQRQDKRPLLSDLRESGAIEQDADVVLSLYRESYYTRRPEDEGTAEVIINKQRHGPVGKIQLTFIKEYARFENLAESMQI</sequence>
<comment type="similarity">
    <text evidence="1 12">Belongs to the helicase family. DnaB subfamily.</text>
</comment>
<keyword evidence="9" id="KW-0413">Isomerase</keyword>
<dbReference type="Gene3D" id="3.40.50.300">
    <property type="entry name" value="P-loop containing nucleotide triphosphate hydrolases"/>
    <property type="match status" value="1"/>
</dbReference>
<dbReference type="InterPro" id="IPR007693">
    <property type="entry name" value="DNA_helicase_DnaB-like_N"/>
</dbReference>
<dbReference type="Pfam" id="PF00772">
    <property type="entry name" value="DnaB"/>
    <property type="match status" value="1"/>
</dbReference>
<keyword evidence="3 12" id="KW-0235">DNA replication</keyword>
<dbReference type="FunFam" id="1.10.860.10:FF:000001">
    <property type="entry name" value="Replicative DNA helicase"/>
    <property type="match status" value="1"/>
</dbReference>
<dbReference type="NCBIfam" id="NF004384">
    <property type="entry name" value="PRK05748.1"/>
    <property type="match status" value="1"/>
</dbReference>
<dbReference type="EC" id="5.6.2.3" evidence="11 12"/>
<dbReference type="GO" id="GO:0016887">
    <property type="term" value="F:ATP hydrolysis activity"/>
    <property type="evidence" value="ECO:0007669"/>
    <property type="project" value="RHEA"/>
</dbReference>
<dbReference type="InterPro" id="IPR007694">
    <property type="entry name" value="DNA_helicase_DnaB-like_C"/>
</dbReference>
<evidence type="ECO:0000313" key="15">
    <source>
        <dbReference type="Proteomes" id="UP000279422"/>
    </source>
</evidence>
<accession>A0A497E564</accession>
<keyword evidence="8 12" id="KW-0238">DNA-binding</keyword>
<dbReference type="SUPFAM" id="SSF48024">
    <property type="entry name" value="N-terminal domain of DnaB helicase"/>
    <property type="match status" value="1"/>
</dbReference>
<dbReference type="InterPro" id="IPR003593">
    <property type="entry name" value="AAA+_ATPase"/>
</dbReference>
<dbReference type="NCBIfam" id="TIGR00665">
    <property type="entry name" value="DnaB"/>
    <property type="match status" value="1"/>
</dbReference>
<evidence type="ECO:0000256" key="9">
    <source>
        <dbReference type="ARBA" id="ARBA00023235"/>
    </source>
</evidence>
<keyword evidence="4 12" id="KW-0547">Nucleotide-binding</keyword>
<evidence type="ECO:0000256" key="1">
    <source>
        <dbReference type="ARBA" id="ARBA00008428"/>
    </source>
</evidence>
<dbReference type="AlphaFoldDB" id="A0A497E564"/>
<dbReference type="InterPro" id="IPR036185">
    <property type="entry name" value="DNA_heli_DnaB-like_N_sf"/>
</dbReference>
<dbReference type="GO" id="GO:0006269">
    <property type="term" value="P:DNA replication, synthesis of primer"/>
    <property type="evidence" value="ECO:0007669"/>
    <property type="project" value="UniProtKB-UniRule"/>
</dbReference>
<proteinExistence type="inferred from homology"/>
<dbReference type="InterPro" id="IPR027417">
    <property type="entry name" value="P-loop_NTPase"/>
</dbReference>
<dbReference type="CDD" id="cd00984">
    <property type="entry name" value="DnaB_C"/>
    <property type="match status" value="1"/>
</dbReference>
<evidence type="ECO:0000256" key="7">
    <source>
        <dbReference type="ARBA" id="ARBA00022840"/>
    </source>
</evidence>
<evidence type="ECO:0000313" key="14">
    <source>
        <dbReference type="EMBL" id="RLE10180.1"/>
    </source>
</evidence>
<dbReference type="SMART" id="SM00382">
    <property type="entry name" value="AAA"/>
    <property type="match status" value="1"/>
</dbReference>
<dbReference type="FunFam" id="3.40.50.300:FF:000076">
    <property type="entry name" value="Replicative DNA helicase"/>
    <property type="match status" value="1"/>
</dbReference>
<comment type="function">
    <text evidence="12">The main replicative DNA helicase, it participates in initiation and elongation during chromosome replication. Travels ahead of the DNA replisome, separating dsDNA into templates for DNA synthesis. A processive ATP-dependent 5'-3' DNA helicase it has DNA-dependent ATPase activity.</text>
</comment>
<dbReference type="SUPFAM" id="SSF52540">
    <property type="entry name" value="P-loop containing nucleoside triphosphate hydrolases"/>
    <property type="match status" value="1"/>
</dbReference>
<evidence type="ECO:0000256" key="5">
    <source>
        <dbReference type="ARBA" id="ARBA00022801"/>
    </source>
</evidence>
<dbReference type="PANTHER" id="PTHR30153:SF2">
    <property type="entry name" value="REPLICATIVE DNA HELICASE"/>
    <property type="match status" value="1"/>
</dbReference>
<dbReference type="Gene3D" id="1.10.860.10">
    <property type="entry name" value="DNAb Helicase, Chain A"/>
    <property type="match status" value="1"/>
</dbReference>
<evidence type="ECO:0000256" key="10">
    <source>
        <dbReference type="ARBA" id="ARBA00048954"/>
    </source>
</evidence>
<dbReference type="EMBL" id="QMPZ01000015">
    <property type="protein sequence ID" value="RLE10180.1"/>
    <property type="molecule type" value="Genomic_DNA"/>
</dbReference>
<keyword evidence="6 12" id="KW-0347">Helicase</keyword>